<keyword evidence="6" id="KW-1185">Reference proteome</keyword>
<dbReference type="PANTHER" id="PTHR44858">
    <property type="entry name" value="TETRATRICOPEPTIDE REPEAT PROTEIN 6"/>
    <property type="match status" value="1"/>
</dbReference>
<keyword evidence="4" id="KW-0732">Signal</keyword>
<dbReference type="PROSITE" id="PS50005">
    <property type="entry name" value="TPR"/>
    <property type="match status" value="3"/>
</dbReference>
<feature type="repeat" description="TPR" evidence="3">
    <location>
        <begin position="649"/>
        <end position="682"/>
    </location>
</feature>
<dbReference type="InterPro" id="IPR019734">
    <property type="entry name" value="TPR_rpt"/>
</dbReference>
<dbReference type="InterPro" id="IPR050498">
    <property type="entry name" value="Ycf3"/>
</dbReference>
<name>A0A4R6SXJ9_9SPHI</name>
<dbReference type="SMART" id="SM00028">
    <property type="entry name" value="TPR"/>
    <property type="match status" value="15"/>
</dbReference>
<keyword evidence="1" id="KW-0677">Repeat</keyword>
<dbReference type="Pfam" id="PF13432">
    <property type="entry name" value="TPR_16"/>
    <property type="match status" value="3"/>
</dbReference>
<protein>
    <submittedName>
        <fullName evidence="5">Tetratricopeptide repeat protein</fullName>
    </submittedName>
</protein>
<feature type="repeat" description="TPR" evidence="3">
    <location>
        <begin position="490"/>
        <end position="523"/>
    </location>
</feature>
<dbReference type="Pfam" id="PF13181">
    <property type="entry name" value="TPR_8"/>
    <property type="match status" value="1"/>
</dbReference>
<dbReference type="PANTHER" id="PTHR44858:SF1">
    <property type="entry name" value="UDP-N-ACETYLGLUCOSAMINE--PEPTIDE N-ACETYLGLUCOSAMINYLTRANSFERASE SPINDLY-RELATED"/>
    <property type="match status" value="1"/>
</dbReference>
<feature type="repeat" description="TPR" evidence="3">
    <location>
        <begin position="771"/>
        <end position="804"/>
    </location>
</feature>
<dbReference type="OrthoDB" id="736449at2"/>
<dbReference type="Proteomes" id="UP000295620">
    <property type="component" value="Unassembled WGS sequence"/>
</dbReference>
<gene>
    <name evidence="5" type="ORF">ATK78_1586</name>
</gene>
<evidence type="ECO:0000313" key="6">
    <source>
        <dbReference type="Proteomes" id="UP000295620"/>
    </source>
</evidence>
<organism evidence="5 6">
    <name type="scientific">Pedobacter metabolipauper</name>
    <dbReference type="NCBI Taxonomy" id="425513"/>
    <lineage>
        <taxon>Bacteria</taxon>
        <taxon>Pseudomonadati</taxon>
        <taxon>Bacteroidota</taxon>
        <taxon>Sphingobacteriia</taxon>
        <taxon>Sphingobacteriales</taxon>
        <taxon>Sphingobacteriaceae</taxon>
        <taxon>Pedobacter</taxon>
    </lineage>
</organism>
<proteinExistence type="predicted"/>
<dbReference type="AlphaFoldDB" id="A0A4R6SXJ9"/>
<sequence length="979" mass="110623">MNKIYIFFIFSFLISTQVSAQGKVTLRDAKEISYQAKATVQSYESLLNYIAFSDNTASELQETLENSYKPNKNRIFYNKGVIVEDDISTKSKPGSTKELPAEKYLNDFDLQYEKGVDNSVVFSNIVVSSVKQLDYIYVNVKYDSKFSNKNKISKTGYEPTQREALVRMEGQGNGQWKAFILGIKFYNPADSIGSAKNNAEVTTDESENATAVSAEDLKREQESFIAAREEERKKQEAIYDEFLELATSALSNKRYKESLEYLEKAKEIKPMVPTLERRIQEAKRLVAENTYENFKNKADLAKSERRFVDAIALYKEAQVLNPAAFAEIDAAIKPIAKKVEELGLPKSKLESQDYQGAIASCEALLKENKKIKNEFPELYYIEGAAYQAMYEKTPENKLKDKALENYNQAITIFPNYIDARVARANFYVKHKNDPVSAIADYDVLTTNLLDLAPNKPKYYAAKAKLKDDVKNMEGAVADYGKAIALSPKTATYYCDLGELQFRLKSHDLALKNLTTAITLDPKFSNAYYHRGMNYIELKDTRLAGLDFMEAEKAGIDAPKVKNIEQKSDEFLKKGQDLLVSGNFADADSAFNKSLEIRNCNSISLFGKAEIRFLTAKKLEEKEAASVFNGKYQEGIDLYKRAILCNPKYSEAYFKKGLSHTRKAEYELAIESFSDAIAADSSNVVAYIEKGNALQITTSFQKASEAYIAAIALLKTNLEATKKNGKKEQLPLINSDISLVSQLNGEALYNIQQYAPAILALEQAMDYNEKNAEALYYMGLVYDAQNELSKATKNFNEGLKYEKKYKYFFANGKVYFKTKNYADAITNFDEGIRLDDGNKVKDKHYLRGLSYLKLKQWDNAVKDFSEYGKVDVSATDAAYFADMGLAQLYLNQDADAGKNFNKAVELKNDHAQALYGLGLVSARASSFDKAYEYLEKAYMTRQIIKDQYAPEEKAFLADFMKVKANKTKFNQLKSSYAIAK</sequence>
<evidence type="ECO:0000256" key="3">
    <source>
        <dbReference type="PROSITE-ProRule" id="PRU00339"/>
    </source>
</evidence>
<evidence type="ECO:0000313" key="5">
    <source>
        <dbReference type="EMBL" id="TDQ09432.1"/>
    </source>
</evidence>
<feature type="chain" id="PRO_5020480694" evidence="4">
    <location>
        <begin position="21"/>
        <end position="979"/>
    </location>
</feature>
<comment type="caution">
    <text evidence="5">The sequence shown here is derived from an EMBL/GenBank/DDBJ whole genome shotgun (WGS) entry which is preliminary data.</text>
</comment>
<dbReference type="InterPro" id="IPR011990">
    <property type="entry name" value="TPR-like_helical_dom_sf"/>
</dbReference>
<dbReference type="RefSeq" id="WP_133575516.1">
    <property type="nucleotide sequence ID" value="NZ_SNYC01000004.1"/>
</dbReference>
<feature type="signal peptide" evidence="4">
    <location>
        <begin position="1"/>
        <end position="20"/>
    </location>
</feature>
<evidence type="ECO:0000256" key="1">
    <source>
        <dbReference type="ARBA" id="ARBA00022737"/>
    </source>
</evidence>
<evidence type="ECO:0000256" key="4">
    <source>
        <dbReference type="SAM" id="SignalP"/>
    </source>
</evidence>
<keyword evidence="2 3" id="KW-0802">TPR repeat</keyword>
<evidence type="ECO:0000256" key="2">
    <source>
        <dbReference type="ARBA" id="ARBA00022803"/>
    </source>
</evidence>
<reference evidence="5 6" key="1">
    <citation type="submission" date="2019-03" db="EMBL/GenBank/DDBJ databases">
        <title>Genomic Encyclopedia of Archaeal and Bacterial Type Strains, Phase II (KMG-II): from individual species to whole genera.</title>
        <authorList>
            <person name="Goeker M."/>
        </authorList>
    </citation>
    <scope>NUCLEOTIDE SEQUENCE [LARGE SCALE GENOMIC DNA]</scope>
    <source>
        <strain evidence="5 6">DSM 19035</strain>
    </source>
</reference>
<dbReference type="EMBL" id="SNYC01000004">
    <property type="protein sequence ID" value="TDQ09432.1"/>
    <property type="molecule type" value="Genomic_DNA"/>
</dbReference>
<accession>A0A4R6SXJ9</accession>
<dbReference type="Gene3D" id="1.25.40.10">
    <property type="entry name" value="Tetratricopeptide repeat domain"/>
    <property type="match status" value="6"/>
</dbReference>
<dbReference type="SUPFAM" id="SSF48452">
    <property type="entry name" value="TPR-like"/>
    <property type="match status" value="3"/>
</dbReference>